<proteinExistence type="predicted"/>
<protein>
    <submittedName>
        <fullName evidence="1">Uncharacterized protein</fullName>
    </submittedName>
</protein>
<comment type="caution">
    <text evidence="1">The sequence shown here is derived from an EMBL/GenBank/DDBJ whole genome shotgun (WGS) entry which is preliminary data.</text>
</comment>
<sequence>MSFSNENTAAHHLHALLRGVRDSGMDNHAAGWSKVLDAEWGTVPFARRHSEVVTLLQMTIRQLDALPERSRLRCERYVDAWWTAVMQPAINWSDTNRPTTGIIDEDKLDHLESTAELISGNLVGSVAAPRSADLDEMARQCHEWIDLLTSMGDEEISGPLRDGLISQIRHLIWLIENVGLFGGARVAEEASTVIGSLTQTGATLVNVQPDNANRWKTAFLGLVAACMVFNQAVPIFQESITTGEAIVKEITAVVGSLQKDE</sequence>
<accession>A0ABW6UG49</accession>
<organism evidence="1 2">
    <name type="scientific">Streptomyces bluensis</name>
    <dbReference type="NCBI Taxonomy" id="33897"/>
    <lineage>
        <taxon>Bacteria</taxon>
        <taxon>Bacillati</taxon>
        <taxon>Actinomycetota</taxon>
        <taxon>Actinomycetes</taxon>
        <taxon>Kitasatosporales</taxon>
        <taxon>Streptomycetaceae</taxon>
        <taxon>Streptomyces</taxon>
    </lineage>
</organism>
<keyword evidence="2" id="KW-1185">Reference proteome</keyword>
<gene>
    <name evidence="1" type="ORF">ACFY1D_13345</name>
</gene>
<evidence type="ECO:0000313" key="2">
    <source>
        <dbReference type="Proteomes" id="UP001602058"/>
    </source>
</evidence>
<dbReference type="Proteomes" id="UP001602058">
    <property type="component" value="Unassembled WGS sequence"/>
</dbReference>
<dbReference type="EMBL" id="JBIAWJ010000005">
    <property type="protein sequence ID" value="MFF4522411.1"/>
    <property type="molecule type" value="Genomic_DNA"/>
</dbReference>
<reference evidence="1 2" key="1">
    <citation type="submission" date="2024-10" db="EMBL/GenBank/DDBJ databases">
        <title>The Natural Products Discovery Center: Release of the First 8490 Sequenced Strains for Exploring Actinobacteria Biosynthetic Diversity.</title>
        <authorList>
            <person name="Kalkreuter E."/>
            <person name="Kautsar S.A."/>
            <person name="Yang D."/>
            <person name="Bader C.D."/>
            <person name="Teijaro C.N."/>
            <person name="Fluegel L."/>
            <person name="Davis C.M."/>
            <person name="Simpson J.R."/>
            <person name="Lauterbach L."/>
            <person name="Steele A.D."/>
            <person name="Gui C."/>
            <person name="Meng S."/>
            <person name="Li G."/>
            <person name="Viehrig K."/>
            <person name="Ye F."/>
            <person name="Su P."/>
            <person name="Kiefer A.F."/>
            <person name="Nichols A."/>
            <person name="Cepeda A.J."/>
            <person name="Yan W."/>
            <person name="Fan B."/>
            <person name="Jiang Y."/>
            <person name="Adhikari A."/>
            <person name="Zheng C.-J."/>
            <person name="Schuster L."/>
            <person name="Cowan T.M."/>
            <person name="Smanski M.J."/>
            <person name="Chevrette M.G."/>
            <person name="De Carvalho L.P.S."/>
            <person name="Shen B."/>
        </authorList>
    </citation>
    <scope>NUCLEOTIDE SEQUENCE [LARGE SCALE GENOMIC DNA]</scope>
    <source>
        <strain evidence="1 2">NPDC001390</strain>
    </source>
</reference>
<evidence type="ECO:0000313" key="1">
    <source>
        <dbReference type="EMBL" id="MFF4522411.1"/>
    </source>
</evidence>
<dbReference type="RefSeq" id="WP_351079818.1">
    <property type="nucleotide sequence ID" value="NZ_JBEOZG010000007.1"/>
</dbReference>
<name>A0ABW6UG49_9ACTN</name>